<evidence type="ECO:0000313" key="2">
    <source>
        <dbReference type="Proteomes" id="UP001307849"/>
    </source>
</evidence>
<evidence type="ECO:0000313" key="1">
    <source>
        <dbReference type="EMBL" id="KAK6502512.1"/>
    </source>
</evidence>
<organism evidence="1 2">
    <name type="scientific">Arthrobotrys conoides</name>
    <dbReference type="NCBI Taxonomy" id="74498"/>
    <lineage>
        <taxon>Eukaryota</taxon>
        <taxon>Fungi</taxon>
        <taxon>Dikarya</taxon>
        <taxon>Ascomycota</taxon>
        <taxon>Pezizomycotina</taxon>
        <taxon>Orbiliomycetes</taxon>
        <taxon>Orbiliales</taxon>
        <taxon>Orbiliaceae</taxon>
        <taxon>Arthrobotrys</taxon>
    </lineage>
</organism>
<dbReference type="Proteomes" id="UP001307849">
    <property type="component" value="Unassembled WGS sequence"/>
</dbReference>
<dbReference type="EMBL" id="JAVHJM010000011">
    <property type="protein sequence ID" value="KAK6502512.1"/>
    <property type="molecule type" value="Genomic_DNA"/>
</dbReference>
<gene>
    <name evidence="1" type="ORF">TWF506_003093</name>
</gene>
<name>A0AAN8RRD0_9PEZI</name>
<reference evidence="1 2" key="1">
    <citation type="submission" date="2019-10" db="EMBL/GenBank/DDBJ databases">
        <authorList>
            <person name="Palmer J.M."/>
        </authorList>
    </citation>
    <scope>NUCLEOTIDE SEQUENCE [LARGE SCALE GENOMIC DNA]</scope>
    <source>
        <strain evidence="1 2">TWF506</strain>
    </source>
</reference>
<keyword evidence="2" id="KW-1185">Reference proteome</keyword>
<sequence length="210" mass="23010">MLLRQLQRTDRIKMDGAKSCGGCNALRENLKNVLNSGGVPSSAAPATFSEKPFHSLHAKTWLHGHSEADTFRLLIDTYRLRVQDDYQVEGKTDPGDVLGGAGDSSEGFNRFLRLATAKQNLLPTWWTPEKAQECVSYGMDTEEWQSLRKPITKADVIDHYGNSLMPMQLRMFGEQIYGTGPGGQPGATMIKAMMAQEAGGAGFMSHMGLG</sequence>
<dbReference type="AlphaFoldDB" id="A0AAN8RRD0"/>
<comment type="caution">
    <text evidence="1">The sequence shown here is derived from an EMBL/GenBank/DDBJ whole genome shotgun (WGS) entry which is preliminary data.</text>
</comment>
<protein>
    <submittedName>
        <fullName evidence="1">Uncharacterized protein</fullName>
    </submittedName>
</protein>
<proteinExistence type="predicted"/>
<accession>A0AAN8RRD0</accession>